<name>A0ACB5TB22_AMBMO</name>
<reference evidence="1" key="1">
    <citation type="submission" date="2023-04" db="EMBL/GenBank/DDBJ databases">
        <title>Ambrosiozyma monospora NBRC 10751.</title>
        <authorList>
            <person name="Ichikawa N."/>
            <person name="Sato H."/>
            <person name="Tonouchi N."/>
        </authorList>
    </citation>
    <scope>NUCLEOTIDE SEQUENCE</scope>
    <source>
        <strain evidence="1">NBRC 10751</strain>
    </source>
</reference>
<comment type="caution">
    <text evidence="1">The sequence shown here is derived from an EMBL/GenBank/DDBJ whole genome shotgun (WGS) entry which is preliminary data.</text>
</comment>
<keyword evidence="2" id="KW-1185">Reference proteome</keyword>
<dbReference type="Proteomes" id="UP001165064">
    <property type="component" value="Unassembled WGS sequence"/>
</dbReference>
<proteinExistence type="predicted"/>
<gene>
    <name evidence="1" type="ORF">Amon02_000694300</name>
</gene>
<protein>
    <submittedName>
        <fullName evidence="1">Unnamed protein product</fullName>
    </submittedName>
</protein>
<organism evidence="1 2">
    <name type="scientific">Ambrosiozyma monospora</name>
    <name type="common">Yeast</name>
    <name type="synonym">Endomycopsis monosporus</name>
    <dbReference type="NCBI Taxonomy" id="43982"/>
    <lineage>
        <taxon>Eukaryota</taxon>
        <taxon>Fungi</taxon>
        <taxon>Dikarya</taxon>
        <taxon>Ascomycota</taxon>
        <taxon>Saccharomycotina</taxon>
        <taxon>Pichiomycetes</taxon>
        <taxon>Pichiales</taxon>
        <taxon>Pichiaceae</taxon>
        <taxon>Ambrosiozyma</taxon>
    </lineage>
</organism>
<sequence length="211" mass="23567">MPEGYSDKTTEVDSDSRTDLEKRKLKTKKAKAGAAKNSDVDPNLTDSPDEAPANVGVVIESSVNSCSTNSGSESAYAENGIIIGVPHMLWSTNCITIQNFQEKQDQLISWAISNYHHQNVMAFKQEDMPMEDYAEKFARMVECAGNPKEILPTFAPPPWNPHIQIWKSGNLEVEVKSRCNGVLSQVHDKARNYYSLTLMTQVCKRVRQESA</sequence>
<accession>A0ACB5TB22</accession>
<evidence type="ECO:0000313" key="1">
    <source>
        <dbReference type="EMBL" id="GME84583.1"/>
    </source>
</evidence>
<dbReference type="EMBL" id="BSXS01005598">
    <property type="protein sequence ID" value="GME84583.1"/>
    <property type="molecule type" value="Genomic_DNA"/>
</dbReference>
<evidence type="ECO:0000313" key="2">
    <source>
        <dbReference type="Proteomes" id="UP001165064"/>
    </source>
</evidence>